<dbReference type="EMBL" id="JARKNE010000008">
    <property type="protein sequence ID" value="KAK5811712.1"/>
    <property type="molecule type" value="Genomic_DNA"/>
</dbReference>
<evidence type="ECO:0000256" key="1">
    <source>
        <dbReference type="SAM" id="MobiDB-lite"/>
    </source>
</evidence>
<keyword evidence="3" id="KW-1185">Reference proteome</keyword>
<feature type="compositionally biased region" description="Basic and acidic residues" evidence="1">
    <location>
        <begin position="94"/>
        <end position="110"/>
    </location>
</feature>
<proteinExistence type="predicted"/>
<organism evidence="2 3">
    <name type="scientific">Gossypium arboreum</name>
    <name type="common">Tree cotton</name>
    <name type="synonym">Gossypium nanking</name>
    <dbReference type="NCBI Taxonomy" id="29729"/>
    <lineage>
        <taxon>Eukaryota</taxon>
        <taxon>Viridiplantae</taxon>
        <taxon>Streptophyta</taxon>
        <taxon>Embryophyta</taxon>
        <taxon>Tracheophyta</taxon>
        <taxon>Spermatophyta</taxon>
        <taxon>Magnoliopsida</taxon>
        <taxon>eudicotyledons</taxon>
        <taxon>Gunneridae</taxon>
        <taxon>Pentapetalae</taxon>
        <taxon>rosids</taxon>
        <taxon>malvids</taxon>
        <taxon>Malvales</taxon>
        <taxon>Malvaceae</taxon>
        <taxon>Malvoideae</taxon>
        <taxon>Gossypium</taxon>
    </lineage>
</organism>
<comment type="caution">
    <text evidence="2">The sequence shown here is derived from an EMBL/GenBank/DDBJ whole genome shotgun (WGS) entry which is preliminary data.</text>
</comment>
<reference evidence="2 3" key="1">
    <citation type="submission" date="2023-03" db="EMBL/GenBank/DDBJ databases">
        <title>WGS of Gossypium arboreum.</title>
        <authorList>
            <person name="Yu D."/>
        </authorList>
    </citation>
    <scope>NUCLEOTIDE SEQUENCE [LARGE SCALE GENOMIC DNA]</scope>
    <source>
        <tissue evidence="2">Leaf</tissue>
    </source>
</reference>
<name>A0ABR0NZF4_GOSAR</name>
<feature type="compositionally biased region" description="Pro residues" evidence="1">
    <location>
        <begin position="82"/>
        <end position="91"/>
    </location>
</feature>
<gene>
    <name evidence="2" type="ORF">PVK06_027073</name>
</gene>
<feature type="region of interest" description="Disordered" evidence="1">
    <location>
        <begin position="1"/>
        <end position="28"/>
    </location>
</feature>
<dbReference type="Proteomes" id="UP001358586">
    <property type="component" value="Chromosome 8"/>
</dbReference>
<evidence type="ECO:0000313" key="2">
    <source>
        <dbReference type="EMBL" id="KAK5811712.1"/>
    </source>
</evidence>
<evidence type="ECO:0000313" key="3">
    <source>
        <dbReference type="Proteomes" id="UP001358586"/>
    </source>
</evidence>
<feature type="region of interest" description="Disordered" evidence="1">
    <location>
        <begin position="70"/>
        <end position="110"/>
    </location>
</feature>
<accession>A0ABR0NZF4</accession>
<sequence length="110" mass="12587">MFTNHHVQSQYSPMVISDNNSSAGCPERGMKSRIKVDFQTVFVQGSPPLIPNRAPKKLHLCHIQFRKMGSSDEVSNRHYEPSTPPKLPPLIPKYHHEPPMREEYRGPSPQ</sequence>
<feature type="compositionally biased region" description="Polar residues" evidence="1">
    <location>
        <begin position="1"/>
        <end position="23"/>
    </location>
</feature>
<protein>
    <submittedName>
        <fullName evidence="2">Uncharacterized protein</fullName>
    </submittedName>
</protein>